<accession>A0AAE0F1W2</accession>
<dbReference type="GO" id="GO:0043023">
    <property type="term" value="F:ribosomal large subunit binding"/>
    <property type="evidence" value="ECO:0007669"/>
    <property type="project" value="TreeGrafter"/>
</dbReference>
<dbReference type="InterPro" id="IPR051608">
    <property type="entry name" value="RQC_Subunit_NEMF"/>
</dbReference>
<protein>
    <submittedName>
        <fullName evidence="1">Uncharacterized protein</fullName>
    </submittedName>
</protein>
<organism evidence="1 2">
    <name type="scientific">Cymbomonas tetramitiformis</name>
    <dbReference type="NCBI Taxonomy" id="36881"/>
    <lineage>
        <taxon>Eukaryota</taxon>
        <taxon>Viridiplantae</taxon>
        <taxon>Chlorophyta</taxon>
        <taxon>Pyramimonadophyceae</taxon>
        <taxon>Pyramimonadales</taxon>
        <taxon>Pyramimonadaceae</taxon>
        <taxon>Cymbomonas</taxon>
    </lineage>
</organism>
<dbReference type="GO" id="GO:1990112">
    <property type="term" value="C:RQC complex"/>
    <property type="evidence" value="ECO:0007669"/>
    <property type="project" value="TreeGrafter"/>
</dbReference>
<dbReference type="FunFam" id="2.30.310.10:FF:000002">
    <property type="entry name" value="nuclear export mediator factor Nemf"/>
    <property type="match status" value="1"/>
</dbReference>
<dbReference type="GO" id="GO:0072344">
    <property type="term" value="P:rescue of stalled ribosome"/>
    <property type="evidence" value="ECO:0007669"/>
    <property type="project" value="TreeGrafter"/>
</dbReference>
<reference evidence="1 2" key="1">
    <citation type="journal article" date="2015" name="Genome Biol. Evol.">
        <title>Comparative Genomics of a Bacterivorous Green Alga Reveals Evolutionary Causalities and Consequences of Phago-Mixotrophic Mode of Nutrition.</title>
        <authorList>
            <person name="Burns J.A."/>
            <person name="Paasch A."/>
            <person name="Narechania A."/>
            <person name="Kim E."/>
        </authorList>
    </citation>
    <scope>NUCLEOTIDE SEQUENCE [LARGE SCALE GENOMIC DNA]</scope>
    <source>
        <strain evidence="1 2">PLY_AMNH</strain>
    </source>
</reference>
<name>A0AAE0F1W2_9CHLO</name>
<dbReference type="Pfam" id="PF05833">
    <property type="entry name" value="NFACT_N"/>
    <property type="match status" value="1"/>
</dbReference>
<dbReference type="EMBL" id="LGRX02028072">
    <property type="protein sequence ID" value="KAK3248454.1"/>
    <property type="molecule type" value="Genomic_DNA"/>
</dbReference>
<comment type="caution">
    <text evidence="1">The sequence shown here is derived from an EMBL/GenBank/DDBJ whole genome shotgun (WGS) entry which is preliminary data.</text>
</comment>
<evidence type="ECO:0000313" key="2">
    <source>
        <dbReference type="Proteomes" id="UP001190700"/>
    </source>
</evidence>
<dbReference type="Proteomes" id="UP001190700">
    <property type="component" value="Unassembled WGS sequence"/>
</dbReference>
<dbReference type="PANTHER" id="PTHR15239">
    <property type="entry name" value="NUCLEAR EXPORT MEDIATOR FACTOR NEMF"/>
    <property type="match status" value="1"/>
</dbReference>
<gene>
    <name evidence="1" type="ORF">CYMTET_42082</name>
</gene>
<evidence type="ECO:0000313" key="1">
    <source>
        <dbReference type="EMBL" id="KAK3248454.1"/>
    </source>
</evidence>
<keyword evidence="2" id="KW-1185">Reference proteome</keyword>
<sequence length="289" mass="31472">MKTRMTSADIAVETACLRAMGCIGMRVANVYDINAKTYLIKLSRSGGETGESQKVLLLLESAVRFHSTQFARDKSSMPSNFTVKLRKHLRSRRLESVQQLGLDRVVDFTFGSGDAAYHLILELYSSGNVILTDCNYNILTLLRSYKDETKGVATMANHPYPIEGVKEPTTCDRATLEAALRAAAAEPTEKGPKTLKQAVGSALAYGPSIVEHCILSAGLKPSAGVEPSLLPPQSDLMLDALCKAVAELEDWLQVKRLPRLPHGCCPILLESASSADQFGVKNDYLDLVQ</sequence>
<dbReference type="GO" id="GO:1990116">
    <property type="term" value="P:ribosome-associated ubiquitin-dependent protein catabolic process"/>
    <property type="evidence" value="ECO:0007669"/>
    <property type="project" value="TreeGrafter"/>
</dbReference>
<proteinExistence type="predicted"/>
<dbReference type="GO" id="GO:0000049">
    <property type="term" value="F:tRNA binding"/>
    <property type="evidence" value="ECO:0007669"/>
    <property type="project" value="TreeGrafter"/>
</dbReference>
<dbReference type="PANTHER" id="PTHR15239:SF6">
    <property type="entry name" value="RIBOSOME QUALITY CONTROL COMPLEX SUBUNIT NEMF"/>
    <property type="match status" value="1"/>
</dbReference>
<dbReference type="Gene3D" id="2.30.310.10">
    <property type="entry name" value="ibrinogen binding protein from staphylococcus aureus domain"/>
    <property type="match status" value="1"/>
</dbReference>
<dbReference type="AlphaFoldDB" id="A0AAE0F1W2"/>